<organism evidence="7 8">
    <name type="scientific">Rhizobium oryzicola</name>
    <dbReference type="NCBI Taxonomy" id="1232668"/>
    <lineage>
        <taxon>Bacteria</taxon>
        <taxon>Pseudomonadati</taxon>
        <taxon>Pseudomonadota</taxon>
        <taxon>Alphaproteobacteria</taxon>
        <taxon>Hyphomicrobiales</taxon>
        <taxon>Rhizobiaceae</taxon>
        <taxon>Rhizobium/Agrobacterium group</taxon>
        <taxon>Rhizobium</taxon>
    </lineage>
</organism>
<dbReference type="Pfam" id="PF03739">
    <property type="entry name" value="LptF_LptG"/>
    <property type="match status" value="1"/>
</dbReference>
<feature type="transmembrane region" description="Helical" evidence="6">
    <location>
        <begin position="103"/>
        <end position="121"/>
    </location>
</feature>
<reference evidence="7" key="1">
    <citation type="journal article" date="2015" name="Int. J. Syst. Evol. Microbiol.">
        <title>Rhizobium oryzicola sp. nov., potential plant-growth-promoting endophytic bacteria isolated from rice roots.</title>
        <authorList>
            <person name="Zhang X.X."/>
            <person name="Gao J.S."/>
            <person name="Cao Y.H."/>
            <person name="Sheirdil R.A."/>
            <person name="Wang X.C."/>
            <person name="Zhang L."/>
        </authorList>
    </citation>
    <scope>NUCLEOTIDE SEQUENCE</scope>
    <source>
        <strain evidence="7">05753</strain>
    </source>
</reference>
<dbReference type="EMBL" id="JAUKWQ010000001">
    <property type="protein sequence ID" value="MDO1581701.1"/>
    <property type="molecule type" value="Genomic_DNA"/>
</dbReference>
<keyword evidence="8" id="KW-1185">Reference proteome</keyword>
<keyword evidence="3 6" id="KW-0812">Transmembrane</keyword>
<protein>
    <submittedName>
        <fullName evidence="7">LptF/LptG family permease</fullName>
    </submittedName>
</protein>
<evidence type="ECO:0000256" key="1">
    <source>
        <dbReference type="ARBA" id="ARBA00004651"/>
    </source>
</evidence>
<evidence type="ECO:0000256" key="2">
    <source>
        <dbReference type="ARBA" id="ARBA00022475"/>
    </source>
</evidence>
<evidence type="ECO:0000256" key="6">
    <source>
        <dbReference type="SAM" id="Phobius"/>
    </source>
</evidence>
<evidence type="ECO:0000256" key="5">
    <source>
        <dbReference type="ARBA" id="ARBA00023136"/>
    </source>
</evidence>
<reference evidence="7" key="2">
    <citation type="submission" date="2023-07" db="EMBL/GenBank/DDBJ databases">
        <authorList>
            <person name="Sun H."/>
        </authorList>
    </citation>
    <scope>NUCLEOTIDE SEQUENCE</scope>
    <source>
        <strain evidence="7">05753</strain>
    </source>
</reference>
<feature type="transmembrane region" description="Helical" evidence="6">
    <location>
        <begin position="46"/>
        <end position="71"/>
    </location>
</feature>
<name>A0ABT8STP0_9HYPH</name>
<keyword evidence="4 6" id="KW-1133">Transmembrane helix</keyword>
<evidence type="ECO:0000313" key="8">
    <source>
        <dbReference type="Proteomes" id="UP001169006"/>
    </source>
</evidence>
<gene>
    <name evidence="7" type="ORF">Q2T52_06275</name>
</gene>
<dbReference type="Proteomes" id="UP001169006">
    <property type="component" value="Unassembled WGS sequence"/>
</dbReference>
<accession>A0ABT8STP0</accession>
<feature type="transmembrane region" description="Helical" evidence="6">
    <location>
        <begin position="12"/>
        <end position="34"/>
    </location>
</feature>
<proteinExistence type="predicted"/>
<keyword evidence="5 6" id="KW-0472">Membrane</keyword>
<feature type="transmembrane region" description="Helical" evidence="6">
    <location>
        <begin position="337"/>
        <end position="354"/>
    </location>
</feature>
<keyword evidence="2" id="KW-1003">Cell membrane</keyword>
<dbReference type="RefSeq" id="WP_302075791.1">
    <property type="nucleotide sequence ID" value="NZ_JAUKWQ010000001.1"/>
</dbReference>
<feature type="transmembrane region" description="Helical" evidence="6">
    <location>
        <begin position="308"/>
        <end position="325"/>
    </location>
</feature>
<evidence type="ECO:0000256" key="3">
    <source>
        <dbReference type="ARBA" id="ARBA00022692"/>
    </source>
</evidence>
<comment type="caution">
    <text evidence="7">The sequence shown here is derived from an EMBL/GenBank/DDBJ whole genome shotgun (WGS) entry which is preliminary data.</text>
</comment>
<dbReference type="PANTHER" id="PTHR33529:SF6">
    <property type="entry name" value="YJGP_YJGQ FAMILY PERMEASE"/>
    <property type="match status" value="1"/>
</dbReference>
<comment type="subcellular location">
    <subcellularLocation>
        <location evidence="1">Cell membrane</location>
        <topology evidence="1">Multi-pass membrane protein</topology>
    </subcellularLocation>
</comment>
<sequence>MKILELYILRRAFQMFLITLLPVLTIIWTIQVLGRINLVTDTGQSIGSFATLATFILPTIIPVVLPFALVIGVTQTLNAMNNDSELAVIDAAGAARTLLYKPIMLLAILMAALSFLISNFVEPPSRIRAREMVAEAYADLLSSVIEEKTFRSIEDGLYVQISERHSGRVLQGLFLVDFRDPNSDLIYYAREGSIDPTGTTLTMRDGEVHRKTKDGRISIVKFVSYAFDLSSMSESSGDTPVYASDRRLNDLLHPDPTDKVFLASPGSFRSEIHRRFSDWTLPIVFALVSLVTAGSARSSRRARLHPMVGALIVCFGLRWVLFYVTNLTKTNASVVPLVYAVPAIASAVAILLLMTNTQIRTPRFISNFIGGIFRSVHGLVRRPGKAETKEGGGA</sequence>
<dbReference type="InterPro" id="IPR005495">
    <property type="entry name" value="LptG/LptF_permease"/>
</dbReference>
<feature type="transmembrane region" description="Helical" evidence="6">
    <location>
        <begin position="279"/>
        <end position="296"/>
    </location>
</feature>
<dbReference type="PANTHER" id="PTHR33529">
    <property type="entry name" value="SLR0882 PROTEIN-RELATED"/>
    <property type="match status" value="1"/>
</dbReference>
<evidence type="ECO:0000313" key="7">
    <source>
        <dbReference type="EMBL" id="MDO1581701.1"/>
    </source>
</evidence>
<evidence type="ECO:0000256" key="4">
    <source>
        <dbReference type="ARBA" id="ARBA00022989"/>
    </source>
</evidence>